<dbReference type="Proteomes" id="UP000199354">
    <property type="component" value="Unassembled WGS sequence"/>
</dbReference>
<feature type="domain" description="NTF2 fold" evidence="1">
    <location>
        <begin position="64"/>
        <end position="129"/>
    </location>
</feature>
<accession>A0A1G5KEH3</accession>
<dbReference type="OrthoDB" id="886637at2"/>
<reference evidence="2 3" key="1">
    <citation type="submission" date="2016-10" db="EMBL/GenBank/DDBJ databases">
        <authorList>
            <person name="de Groot N.N."/>
        </authorList>
    </citation>
    <scope>NUCLEOTIDE SEQUENCE [LARGE SCALE GENOMIC DNA]</scope>
    <source>
        <strain evidence="2 3">CGMCC 1.7031</strain>
    </source>
</reference>
<dbReference type="InterPro" id="IPR028921">
    <property type="entry name" value="NTF2_fold_dom"/>
</dbReference>
<dbReference type="AlphaFoldDB" id="A0A1G5KEH3"/>
<name>A0A1G5KEH3_9FLAO</name>
<evidence type="ECO:0000313" key="2">
    <source>
        <dbReference type="EMBL" id="SCY98339.1"/>
    </source>
</evidence>
<evidence type="ECO:0000259" key="1">
    <source>
        <dbReference type="Pfam" id="PF15631"/>
    </source>
</evidence>
<sequence length="129" mass="14976">MKNFVFYFCFLLIIACKQNENSNQKEFLNRKQAEIELEEALVENIDPQNLPNTEVKFLNDETSAVKVAEKILFKIYGEKNIAKQKPYKVYLIKEFWIVSGTLPEGFDGGTFLVILDKRNSRILKISHGK</sequence>
<dbReference type="PROSITE" id="PS51257">
    <property type="entry name" value="PROKAR_LIPOPROTEIN"/>
    <property type="match status" value="1"/>
</dbReference>
<proteinExistence type="predicted"/>
<organism evidence="2 3">
    <name type="scientific">Flavobacterium caeni</name>
    <dbReference type="NCBI Taxonomy" id="490189"/>
    <lineage>
        <taxon>Bacteria</taxon>
        <taxon>Pseudomonadati</taxon>
        <taxon>Bacteroidota</taxon>
        <taxon>Flavobacteriia</taxon>
        <taxon>Flavobacteriales</taxon>
        <taxon>Flavobacteriaceae</taxon>
        <taxon>Flavobacterium</taxon>
    </lineage>
</organism>
<dbReference type="RefSeq" id="WP_091146985.1">
    <property type="nucleotide sequence ID" value="NZ_FMVF01000028.1"/>
</dbReference>
<dbReference type="EMBL" id="FMVF01000028">
    <property type="protein sequence ID" value="SCY98339.1"/>
    <property type="molecule type" value="Genomic_DNA"/>
</dbReference>
<dbReference type="STRING" id="490189.SAMN02927903_03236"/>
<keyword evidence="3" id="KW-1185">Reference proteome</keyword>
<dbReference type="Pfam" id="PF15631">
    <property type="entry name" value="Imm-NTF2-2"/>
    <property type="match status" value="1"/>
</dbReference>
<gene>
    <name evidence="2" type="ORF">SAMN02927903_03236</name>
</gene>
<evidence type="ECO:0000313" key="3">
    <source>
        <dbReference type="Proteomes" id="UP000199354"/>
    </source>
</evidence>
<protein>
    <submittedName>
        <fullName evidence="2">NTF2 fold immunity protein</fullName>
    </submittedName>
</protein>